<evidence type="ECO:0000256" key="2">
    <source>
        <dbReference type="ARBA" id="ARBA00023015"/>
    </source>
</evidence>
<comment type="subcellular location">
    <subcellularLocation>
        <location evidence="1">Nucleus</location>
    </subcellularLocation>
</comment>
<dbReference type="InterPro" id="IPR036638">
    <property type="entry name" value="HLH_DNA-bd_sf"/>
</dbReference>
<dbReference type="PROSITE" id="PS50888">
    <property type="entry name" value="BHLH"/>
    <property type="match status" value="1"/>
</dbReference>
<evidence type="ECO:0000313" key="8">
    <source>
        <dbReference type="Proteomes" id="UP001293593"/>
    </source>
</evidence>
<dbReference type="Proteomes" id="UP001293593">
    <property type="component" value="Unassembled WGS sequence"/>
</dbReference>
<evidence type="ECO:0000259" key="6">
    <source>
        <dbReference type="PROSITE" id="PS50888"/>
    </source>
</evidence>
<dbReference type="GO" id="GO:0005634">
    <property type="term" value="C:nucleus"/>
    <property type="evidence" value="ECO:0007669"/>
    <property type="project" value="UniProtKB-SubCell"/>
</dbReference>
<keyword evidence="4" id="KW-0539">Nucleus</keyword>
<keyword evidence="3" id="KW-0804">Transcription</keyword>
<dbReference type="GO" id="GO:0003700">
    <property type="term" value="F:DNA-binding transcription factor activity"/>
    <property type="evidence" value="ECO:0007669"/>
    <property type="project" value="InterPro"/>
</dbReference>
<feature type="domain" description="BHLH" evidence="6">
    <location>
        <begin position="45"/>
        <end position="95"/>
    </location>
</feature>
<dbReference type="Gene3D" id="4.10.280.10">
    <property type="entry name" value="Helix-loop-helix DNA-binding domain"/>
    <property type="match status" value="1"/>
</dbReference>
<dbReference type="GO" id="GO:0009960">
    <property type="term" value="P:endosperm development"/>
    <property type="evidence" value="ECO:0007669"/>
    <property type="project" value="InterPro"/>
</dbReference>
<name>A0AAE1TG32_9FABA</name>
<dbReference type="SUPFAM" id="SSF47459">
    <property type="entry name" value="HLH, helix-loop-helix DNA-binding domain"/>
    <property type="match status" value="1"/>
</dbReference>
<accession>A0AAE1TG32</accession>
<dbReference type="PANTHER" id="PTHR46772:SF6">
    <property type="entry name" value="BHLH DOMAIN-CONTAINING PROTEIN"/>
    <property type="match status" value="1"/>
</dbReference>
<dbReference type="InterPro" id="IPR011598">
    <property type="entry name" value="bHLH_dom"/>
</dbReference>
<sequence length="209" mass="22631">MDRLPIGSARPLPLVSQLPPPSDEPVVAMSKVAAGKISGKRIRDVDRSESLVIERDRRLKMNHMFAELQSTVPGLFCKATREVIVNQTINYIKALEKKKKRLEELKGLIMEPEAAGGNLMLPCTSNKNSSITVSVSRNVAFFGIQSKAQFGLITAIFKVFYKHNAEILAANVSVDNGELTLAITASLGNDGDNGGNATAEKIRGEILGL</sequence>
<proteinExistence type="predicted"/>
<organism evidence="7 8">
    <name type="scientific">Acacia crassicarpa</name>
    <name type="common">northern wattle</name>
    <dbReference type="NCBI Taxonomy" id="499986"/>
    <lineage>
        <taxon>Eukaryota</taxon>
        <taxon>Viridiplantae</taxon>
        <taxon>Streptophyta</taxon>
        <taxon>Embryophyta</taxon>
        <taxon>Tracheophyta</taxon>
        <taxon>Spermatophyta</taxon>
        <taxon>Magnoliopsida</taxon>
        <taxon>eudicotyledons</taxon>
        <taxon>Gunneridae</taxon>
        <taxon>Pentapetalae</taxon>
        <taxon>rosids</taxon>
        <taxon>fabids</taxon>
        <taxon>Fabales</taxon>
        <taxon>Fabaceae</taxon>
        <taxon>Caesalpinioideae</taxon>
        <taxon>mimosoid clade</taxon>
        <taxon>Acacieae</taxon>
        <taxon>Acacia</taxon>
    </lineage>
</organism>
<dbReference type="InterPro" id="IPR044278">
    <property type="entry name" value="BHLH95-like"/>
</dbReference>
<dbReference type="Pfam" id="PF00010">
    <property type="entry name" value="HLH"/>
    <property type="match status" value="1"/>
</dbReference>
<reference evidence="7" key="1">
    <citation type="submission" date="2023-10" db="EMBL/GenBank/DDBJ databases">
        <title>Chromosome-level genome of the transformable northern wattle, Acacia crassicarpa.</title>
        <authorList>
            <person name="Massaro I."/>
            <person name="Sinha N.R."/>
            <person name="Poethig S."/>
            <person name="Leichty A.R."/>
        </authorList>
    </citation>
    <scope>NUCLEOTIDE SEQUENCE</scope>
    <source>
        <strain evidence="7">Acra3RX</strain>
        <tissue evidence="7">Leaf</tissue>
    </source>
</reference>
<keyword evidence="8" id="KW-1185">Reference proteome</keyword>
<evidence type="ECO:0000256" key="3">
    <source>
        <dbReference type="ARBA" id="ARBA00023163"/>
    </source>
</evidence>
<comment type="caution">
    <text evidence="7">The sequence shown here is derived from an EMBL/GenBank/DDBJ whole genome shotgun (WGS) entry which is preliminary data.</text>
</comment>
<evidence type="ECO:0000256" key="5">
    <source>
        <dbReference type="SAM" id="MobiDB-lite"/>
    </source>
</evidence>
<evidence type="ECO:0000256" key="1">
    <source>
        <dbReference type="ARBA" id="ARBA00004123"/>
    </source>
</evidence>
<keyword evidence="2" id="KW-0805">Transcription regulation</keyword>
<dbReference type="EMBL" id="JAWXYG010000001">
    <property type="protein sequence ID" value="KAK4283551.1"/>
    <property type="molecule type" value="Genomic_DNA"/>
</dbReference>
<dbReference type="GO" id="GO:0046983">
    <property type="term" value="F:protein dimerization activity"/>
    <property type="evidence" value="ECO:0007669"/>
    <property type="project" value="InterPro"/>
</dbReference>
<dbReference type="SMART" id="SM00353">
    <property type="entry name" value="HLH"/>
    <property type="match status" value="1"/>
</dbReference>
<dbReference type="AlphaFoldDB" id="A0AAE1TG32"/>
<gene>
    <name evidence="7" type="ORF">QN277_000491</name>
</gene>
<evidence type="ECO:0000256" key="4">
    <source>
        <dbReference type="ARBA" id="ARBA00023242"/>
    </source>
</evidence>
<dbReference type="PANTHER" id="PTHR46772">
    <property type="entry name" value="BHLH DOMAIN-CONTAINING PROTEIN"/>
    <property type="match status" value="1"/>
</dbReference>
<evidence type="ECO:0000313" key="7">
    <source>
        <dbReference type="EMBL" id="KAK4283551.1"/>
    </source>
</evidence>
<protein>
    <recommendedName>
        <fullName evidence="6">BHLH domain-containing protein</fullName>
    </recommendedName>
</protein>
<feature type="region of interest" description="Disordered" evidence="5">
    <location>
        <begin position="1"/>
        <end position="23"/>
    </location>
</feature>